<evidence type="ECO:0000256" key="1">
    <source>
        <dbReference type="ARBA" id="ARBA00022553"/>
    </source>
</evidence>
<evidence type="ECO:0000313" key="5">
    <source>
        <dbReference type="Proteomes" id="UP000009286"/>
    </source>
</evidence>
<dbReference type="KEGG" id="mai:MICA_1222"/>
<dbReference type="InterPro" id="IPR011006">
    <property type="entry name" value="CheY-like_superfamily"/>
</dbReference>
<dbReference type="STRING" id="856793.MICA_1222"/>
<dbReference type="AlphaFoldDB" id="G2KRI3"/>
<reference evidence="4 5" key="1">
    <citation type="journal article" date="2011" name="BMC Genomics">
        <title>Genomic insights into an obligate epibiotic bacterial predator: Micavibrio aeruginosavorus ARL-13.</title>
        <authorList>
            <person name="Wang Z."/>
            <person name="Kadouri D."/>
            <person name="Wu M."/>
        </authorList>
    </citation>
    <scope>NUCLEOTIDE SEQUENCE [LARGE SCALE GENOMIC DNA]</scope>
    <source>
        <strain evidence="4 5">ARL-13</strain>
    </source>
</reference>
<dbReference type="PANTHER" id="PTHR44591:SF3">
    <property type="entry name" value="RESPONSE REGULATORY DOMAIN-CONTAINING PROTEIN"/>
    <property type="match status" value="1"/>
</dbReference>
<protein>
    <submittedName>
        <fullName evidence="4">Response regulator</fullName>
    </submittedName>
</protein>
<dbReference type="eggNOG" id="COG3437">
    <property type="taxonomic scope" value="Bacteria"/>
</dbReference>
<dbReference type="SMART" id="SM00448">
    <property type="entry name" value="REC"/>
    <property type="match status" value="1"/>
</dbReference>
<dbReference type="SUPFAM" id="SSF55874">
    <property type="entry name" value="ATPase domain of HSP90 chaperone/DNA topoisomerase II/histidine kinase"/>
    <property type="match status" value="1"/>
</dbReference>
<organism evidence="4 5">
    <name type="scientific">Micavibrio aeruginosavorus (strain ARL-13)</name>
    <dbReference type="NCBI Taxonomy" id="856793"/>
    <lineage>
        <taxon>Bacteria</taxon>
        <taxon>Pseudomonadati</taxon>
        <taxon>Bdellovibrionota</taxon>
        <taxon>Bdellovibrionia</taxon>
        <taxon>Bdellovibrionales</taxon>
        <taxon>Pseudobdellovibrionaceae</taxon>
        <taxon>Micavibrio</taxon>
    </lineage>
</organism>
<keyword evidence="5" id="KW-1185">Reference proteome</keyword>
<dbReference type="InterPro" id="IPR050595">
    <property type="entry name" value="Bact_response_regulator"/>
</dbReference>
<dbReference type="Proteomes" id="UP000009286">
    <property type="component" value="Chromosome"/>
</dbReference>
<dbReference type="SUPFAM" id="SSF52172">
    <property type="entry name" value="CheY-like"/>
    <property type="match status" value="1"/>
</dbReference>
<evidence type="ECO:0000259" key="3">
    <source>
        <dbReference type="PROSITE" id="PS50110"/>
    </source>
</evidence>
<evidence type="ECO:0000313" key="4">
    <source>
        <dbReference type="EMBL" id="AEP09545.1"/>
    </source>
</evidence>
<dbReference type="eggNOG" id="COG2172">
    <property type="taxonomic scope" value="Bacteria"/>
</dbReference>
<dbReference type="EMBL" id="CP002382">
    <property type="protein sequence ID" value="AEP09545.1"/>
    <property type="molecule type" value="Genomic_DNA"/>
</dbReference>
<gene>
    <name evidence="4" type="ordered locus">MICA_1222</name>
</gene>
<dbReference type="Gene3D" id="3.40.50.2300">
    <property type="match status" value="1"/>
</dbReference>
<dbReference type="PANTHER" id="PTHR44591">
    <property type="entry name" value="STRESS RESPONSE REGULATOR PROTEIN 1"/>
    <property type="match status" value="1"/>
</dbReference>
<dbReference type="HOGENOM" id="CLU_073056_0_0_5"/>
<sequence>MVMTVQDLEDAASAPSATRSVLIVDDDRISLKFLDHQVQAMGYRTVLAGDGHEALTILQHSPDAIGAILLDRIMPHIDGMTVMQKIKNSPRLRDIPVIMQTSAKSPEEIEEGIDSGVFHYLTKPINIDMLRVTLRSAMRTFETHSTHRQARTNSTAGFGMLQSAQFNVRTPDEAKVLAVFLSECFPEPDRVLQGIEALLFNAIEHGNLEIGGPAKAELSQSGALRREIEQRLSDPRFASKAVEVTLTRKDGGVYVVVSDQGEGFNWRDHLKIDPVHAGNRFGRGIAMAGSVCFDKLMYNDKGNKAVAYVADGSALNW</sequence>
<dbReference type="Pfam" id="PF00072">
    <property type="entry name" value="Response_reg"/>
    <property type="match status" value="1"/>
</dbReference>
<dbReference type="RefSeq" id="WP_014102768.1">
    <property type="nucleotide sequence ID" value="NC_016026.1"/>
</dbReference>
<dbReference type="OrthoDB" id="5456285at2"/>
<dbReference type="PROSITE" id="PS50110">
    <property type="entry name" value="RESPONSE_REGULATORY"/>
    <property type="match status" value="1"/>
</dbReference>
<name>G2KRI3_MICAA</name>
<evidence type="ECO:0000256" key="2">
    <source>
        <dbReference type="PROSITE-ProRule" id="PRU00169"/>
    </source>
</evidence>
<proteinExistence type="predicted"/>
<feature type="modified residue" description="4-aspartylphosphate" evidence="2">
    <location>
        <position position="71"/>
    </location>
</feature>
<feature type="domain" description="Response regulatory" evidence="3">
    <location>
        <begin position="20"/>
        <end position="138"/>
    </location>
</feature>
<keyword evidence="1 2" id="KW-0597">Phosphoprotein</keyword>
<dbReference type="InterPro" id="IPR001789">
    <property type="entry name" value="Sig_transdc_resp-reg_receiver"/>
</dbReference>
<dbReference type="GO" id="GO:0000160">
    <property type="term" value="P:phosphorelay signal transduction system"/>
    <property type="evidence" value="ECO:0007669"/>
    <property type="project" value="InterPro"/>
</dbReference>
<accession>G2KRI3</accession>
<dbReference type="InterPro" id="IPR036890">
    <property type="entry name" value="HATPase_C_sf"/>
</dbReference>